<dbReference type="RefSeq" id="WP_344261031.1">
    <property type="nucleotide sequence ID" value="NZ_BAAAMJ010000018.1"/>
</dbReference>
<evidence type="ECO:0000313" key="2">
    <source>
        <dbReference type="EMBL" id="GAA1910770.1"/>
    </source>
</evidence>
<keyword evidence="1" id="KW-0472">Membrane</keyword>
<sequence length="202" mass="20512">MTRPLRLFARSRRLPTAAFLLAAATTLTALLGGSQVRVGQHTAHMVPSALLLLPALAGAGIAACAHSPMREWDRLGAGRVVRARCAQAAALTAVPFGGALLALPAEILDGRGDLAVARNTMALAGIGLLAATLFGAAAGWLPPLLIAGLALTLGDDPAVAGLWSWLLKTDADASAWGVAVACWLSGAVLHAVRGDRGHLLSG</sequence>
<proteinExistence type="predicted"/>
<accession>A0ABN2P3T7</accession>
<reference evidence="2 3" key="1">
    <citation type="journal article" date="2019" name="Int. J. Syst. Evol. Microbiol.">
        <title>The Global Catalogue of Microorganisms (GCM) 10K type strain sequencing project: providing services to taxonomists for standard genome sequencing and annotation.</title>
        <authorList>
            <consortium name="The Broad Institute Genomics Platform"/>
            <consortium name="The Broad Institute Genome Sequencing Center for Infectious Disease"/>
            <person name="Wu L."/>
            <person name="Ma J."/>
        </authorList>
    </citation>
    <scope>NUCLEOTIDE SEQUENCE [LARGE SCALE GENOMIC DNA]</scope>
    <source>
        <strain evidence="2 3">JCM 13581</strain>
    </source>
</reference>
<dbReference type="EMBL" id="BAAAMJ010000018">
    <property type="protein sequence ID" value="GAA1910770.1"/>
    <property type="molecule type" value="Genomic_DNA"/>
</dbReference>
<comment type="caution">
    <text evidence="2">The sequence shown here is derived from an EMBL/GenBank/DDBJ whole genome shotgun (WGS) entry which is preliminary data.</text>
</comment>
<feature type="transmembrane region" description="Helical" evidence="1">
    <location>
        <begin position="128"/>
        <end position="153"/>
    </location>
</feature>
<dbReference type="Proteomes" id="UP001501303">
    <property type="component" value="Unassembled WGS sequence"/>
</dbReference>
<evidence type="ECO:0000313" key="3">
    <source>
        <dbReference type="Proteomes" id="UP001501303"/>
    </source>
</evidence>
<organism evidence="2 3">
    <name type="scientific">Streptomyces sodiiphilus</name>
    <dbReference type="NCBI Taxonomy" id="226217"/>
    <lineage>
        <taxon>Bacteria</taxon>
        <taxon>Bacillati</taxon>
        <taxon>Actinomycetota</taxon>
        <taxon>Actinomycetes</taxon>
        <taxon>Kitasatosporales</taxon>
        <taxon>Streptomycetaceae</taxon>
        <taxon>Streptomyces</taxon>
    </lineage>
</organism>
<evidence type="ECO:0000256" key="1">
    <source>
        <dbReference type="SAM" id="Phobius"/>
    </source>
</evidence>
<name>A0ABN2P3T7_9ACTN</name>
<gene>
    <name evidence="2" type="ORF">GCM10009716_20690</name>
</gene>
<keyword evidence="3" id="KW-1185">Reference proteome</keyword>
<keyword evidence="1" id="KW-1133">Transmembrane helix</keyword>
<protein>
    <submittedName>
        <fullName evidence="2">Uncharacterized protein</fullName>
    </submittedName>
</protein>
<keyword evidence="1" id="KW-0812">Transmembrane</keyword>
<feature type="transmembrane region" description="Helical" evidence="1">
    <location>
        <begin position="49"/>
        <end position="69"/>
    </location>
</feature>